<dbReference type="SUPFAM" id="SSF88723">
    <property type="entry name" value="PIN domain-like"/>
    <property type="match status" value="1"/>
</dbReference>
<dbReference type="InterPro" id="IPR029060">
    <property type="entry name" value="PIN-like_dom_sf"/>
</dbReference>
<feature type="binding site" evidence="8">
    <location>
        <position position="102"/>
    </location>
    <ligand>
        <name>Mg(2+)</name>
        <dbReference type="ChEBI" id="CHEBI:18420"/>
    </ligand>
</feature>
<comment type="function">
    <text evidence="8">Toxic component of a toxin-antitoxin (TA) system. An RNase.</text>
</comment>
<evidence type="ECO:0000313" key="11">
    <source>
        <dbReference type="Proteomes" id="UP001595868"/>
    </source>
</evidence>
<sequence>MTGDAPALRGLIDTNIVIHLAALDPVELPDELVISAVTLAELSAGPHHADDPGERARRMSVLQHAEATFDPLPFDAEAARAFGMVSAAVLAAGRTTRRRLADLMIASIAHANGLPLYTTNPADFVGLERLVTVHPVTRPRA</sequence>
<protein>
    <recommendedName>
        <fullName evidence="8">Ribonuclease VapC</fullName>
        <shortName evidence="8">RNase VapC</shortName>
        <ecNumber evidence="8">3.1.-.-</ecNumber>
    </recommendedName>
    <alternativeName>
        <fullName evidence="8">Toxin VapC</fullName>
    </alternativeName>
</protein>
<evidence type="ECO:0000256" key="3">
    <source>
        <dbReference type="ARBA" id="ARBA00022722"/>
    </source>
</evidence>
<comment type="caution">
    <text evidence="10">The sequence shown here is derived from an EMBL/GenBank/DDBJ whole genome shotgun (WGS) entry which is preliminary data.</text>
</comment>
<dbReference type="InterPro" id="IPR022907">
    <property type="entry name" value="VapC_family"/>
</dbReference>
<dbReference type="InterPro" id="IPR002716">
    <property type="entry name" value="PIN_dom"/>
</dbReference>
<keyword evidence="6 8" id="KW-0460">Magnesium</keyword>
<gene>
    <name evidence="8" type="primary">vapC</name>
    <name evidence="10" type="ORF">ACFOX0_06270</name>
</gene>
<evidence type="ECO:0000259" key="9">
    <source>
        <dbReference type="Pfam" id="PF01850"/>
    </source>
</evidence>
<accession>A0ABV8KI13</accession>
<dbReference type="CDD" id="cd18732">
    <property type="entry name" value="PIN_MtVapC4-C5_like"/>
    <property type="match status" value="1"/>
</dbReference>
<keyword evidence="3 8" id="KW-0540">Nuclease</keyword>
<evidence type="ECO:0000256" key="5">
    <source>
        <dbReference type="ARBA" id="ARBA00022801"/>
    </source>
</evidence>
<evidence type="ECO:0000256" key="2">
    <source>
        <dbReference type="ARBA" id="ARBA00022649"/>
    </source>
</evidence>
<evidence type="ECO:0000313" key="10">
    <source>
        <dbReference type="EMBL" id="MFC4105542.1"/>
    </source>
</evidence>
<keyword evidence="8" id="KW-0800">Toxin</keyword>
<feature type="domain" description="PIN" evidence="9">
    <location>
        <begin position="11"/>
        <end position="120"/>
    </location>
</feature>
<dbReference type="Pfam" id="PF01850">
    <property type="entry name" value="PIN"/>
    <property type="match status" value="1"/>
</dbReference>
<evidence type="ECO:0000256" key="4">
    <source>
        <dbReference type="ARBA" id="ARBA00022723"/>
    </source>
</evidence>
<dbReference type="Gene3D" id="3.40.50.1010">
    <property type="entry name" value="5'-nuclease"/>
    <property type="match status" value="1"/>
</dbReference>
<dbReference type="PANTHER" id="PTHR33653:SF1">
    <property type="entry name" value="RIBONUCLEASE VAPC2"/>
    <property type="match status" value="1"/>
</dbReference>
<organism evidence="10 11">
    <name type="scientific">Micromonospora zhanjiangensis</name>
    <dbReference type="NCBI Taxonomy" id="1522057"/>
    <lineage>
        <taxon>Bacteria</taxon>
        <taxon>Bacillati</taxon>
        <taxon>Actinomycetota</taxon>
        <taxon>Actinomycetes</taxon>
        <taxon>Micromonosporales</taxon>
        <taxon>Micromonosporaceae</taxon>
        <taxon>Micromonospora</taxon>
    </lineage>
</organism>
<dbReference type="PANTHER" id="PTHR33653">
    <property type="entry name" value="RIBONUCLEASE VAPC2"/>
    <property type="match status" value="1"/>
</dbReference>
<keyword evidence="2 8" id="KW-1277">Toxin-antitoxin system</keyword>
<dbReference type="InterPro" id="IPR050556">
    <property type="entry name" value="Type_II_TA_system_RNase"/>
</dbReference>
<keyword evidence="4 8" id="KW-0479">Metal-binding</keyword>
<evidence type="ECO:0000256" key="7">
    <source>
        <dbReference type="ARBA" id="ARBA00038093"/>
    </source>
</evidence>
<keyword evidence="11" id="KW-1185">Reference proteome</keyword>
<evidence type="ECO:0000256" key="8">
    <source>
        <dbReference type="HAMAP-Rule" id="MF_00265"/>
    </source>
</evidence>
<dbReference type="HAMAP" id="MF_00265">
    <property type="entry name" value="VapC_Nob1"/>
    <property type="match status" value="1"/>
</dbReference>
<reference evidence="11" key="1">
    <citation type="journal article" date="2019" name="Int. J. Syst. Evol. Microbiol.">
        <title>The Global Catalogue of Microorganisms (GCM) 10K type strain sequencing project: providing services to taxonomists for standard genome sequencing and annotation.</title>
        <authorList>
            <consortium name="The Broad Institute Genomics Platform"/>
            <consortium name="The Broad Institute Genome Sequencing Center for Infectious Disease"/>
            <person name="Wu L."/>
            <person name="Ma J."/>
        </authorList>
    </citation>
    <scope>NUCLEOTIDE SEQUENCE [LARGE SCALE GENOMIC DNA]</scope>
    <source>
        <strain evidence="11">2902at01</strain>
    </source>
</reference>
<evidence type="ECO:0000256" key="1">
    <source>
        <dbReference type="ARBA" id="ARBA00001946"/>
    </source>
</evidence>
<comment type="cofactor">
    <cofactor evidence="1 8">
        <name>Mg(2+)</name>
        <dbReference type="ChEBI" id="CHEBI:18420"/>
    </cofactor>
</comment>
<dbReference type="EMBL" id="JBHSBN010000003">
    <property type="protein sequence ID" value="MFC4105542.1"/>
    <property type="molecule type" value="Genomic_DNA"/>
</dbReference>
<comment type="similarity">
    <text evidence="7 8">Belongs to the PINc/VapC protein family.</text>
</comment>
<keyword evidence="5 8" id="KW-0378">Hydrolase</keyword>
<dbReference type="Proteomes" id="UP001595868">
    <property type="component" value="Unassembled WGS sequence"/>
</dbReference>
<dbReference type="EC" id="3.1.-.-" evidence="8"/>
<evidence type="ECO:0000256" key="6">
    <source>
        <dbReference type="ARBA" id="ARBA00022842"/>
    </source>
</evidence>
<dbReference type="RefSeq" id="WP_377542661.1">
    <property type="nucleotide sequence ID" value="NZ_JBHSBN010000003.1"/>
</dbReference>
<feature type="binding site" evidence="8">
    <location>
        <position position="13"/>
    </location>
    <ligand>
        <name>Mg(2+)</name>
        <dbReference type="ChEBI" id="CHEBI:18420"/>
    </ligand>
</feature>
<proteinExistence type="inferred from homology"/>
<name>A0ABV8KI13_9ACTN</name>